<organism evidence="7 8">
    <name type="scientific">Phialemonium atrogriseum</name>
    <dbReference type="NCBI Taxonomy" id="1093897"/>
    <lineage>
        <taxon>Eukaryota</taxon>
        <taxon>Fungi</taxon>
        <taxon>Dikarya</taxon>
        <taxon>Ascomycota</taxon>
        <taxon>Pezizomycotina</taxon>
        <taxon>Sordariomycetes</taxon>
        <taxon>Sordariomycetidae</taxon>
        <taxon>Cephalothecales</taxon>
        <taxon>Cephalothecaceae</taxon>
        <taxon>Phialemonium</taxon>
    </lineage>
</organism>
<feature type="region of interest" description="Disordered" evidence="6">
    <location>
        <begin position="625"/>
        <end position="662"/>
    </location>
</feature>
<comment type="caution">
    <text evidence="7">The sequence shown here is derived from an EMBL/GenBank/DDBJ whole genome shotgun (WGS) entry which is preliminary data.</text>
</comment>
<keyword evidence="3" id="KW-0507">mRNA processing</keyword>
<keyword evidence="8" id="KW-1185">Reference proteome</keyword>
<evidence type="ECO:0000256" key="1">
    <source>
        <dbReference type="ARBA" id="ARBA00004123"/>
    </source>
</evidence>
<feature type="compositionally biased region" description="Basic and acidic residues" evidence="6">
    <location>
        <begin position="369"/>
        <end position="381"/>
    </location>
</feature>
<evidence type="ECO:0000256" key="3">
    <source>
        <dbReference type="ARBA" id="ARBA00022664"/>
    </source>
</evidence>
<feature type="compositionally biased region" description="Polar residues" evidence="6">
    <location>
        <begin position="463"/>
        <end position="472"/>
    </location>
</feature>
<dbReference type="PANTHER" id="PTHR14152:SF5">
    <property type="entry name" value="U4_U6.U5 TRI-SNRNP-ASSOCIATED PROTEIN 1"/>
    <property type="match status" value="1"/>
</dbReference>
<feature type="region of interest" description="Disordered" evidence="6">
    <location>
        <begin position="273"/>
        <end position="479"/>
    </location>
</feature>
<feature type="region of interest" description="Disordered" evidence="6">
    <location>
        <begin position="527"/>
        <end position="565"/>
    </location>
</feature>
<comment type="subcellular location">
    <subcellularLocation>
        <location evidence="1">Nucleus</location>
    </subcellularLocation>
</comment>
<evidence type="ECO:0000256" key="6">
    <source>
        <dbReference type="SAM" id="MobiDB-lite"/>
    </source>
</evidence>
<accession>A0AAJ0CAG4</accession>
<evidence type="ECO:0000256" key="5">
    <source>
        <dbReference type="ARBA" id="ARBA00023242"/>
    </source>
</evidence>
<dbReference type="Proteomes" id="UP001244011">
    <property type="component" value="Unassembled WGS sequence"/>
</dbReference>
<sequence length="662" mass="74939">MDAASIEEVNKLRKSMGMKLLPVPGADTSTRDESASPEPDEDAPSTLETREAQAYDNFRKTREAEESKKRREAKAAAVKKAREKAQRSAVLEGKGLGDLDDGADVDAKSWLMSQKKRQKKIAKARKLEEKAAAEAAAAAAAAAEYTAKDIAGIKVGHDMTSFLDGDEQVLTLKDTNVLDEEESEDELENQELREREKLTERLELKKKKPVYDPNDFDDTGERSILAQYDEEISGKKKKLFKLNQLETSTELADILDGPVQKRRFENLDVAELEHAPPSDYLDISEIKVKKPKKKKSKTTRQRPVDEDDVLLPTEGPNGDDAQLMDVDSGAGSFSKKRKTVDESFVDDDDLQASLALHRREALKKRKRTRPEDLARQLREEASQEQGSENGKAGDQPGGIVLDEITGFVDTLQKPGENEERKRRPNPKSEEQAVTAMDQDSSDEDEVMRDAAVVKEESPDREQSTALGMTTTGVEEEESISQGMGAALKLLKDRGLLKDEHGTERNEQFRRKQLFLAELNRRMSQFDEEVKVQRERDRASGRLDRMSVRDREDWQRQQNTMRDQHQSRIMDQLYREGYKPTVELKYFDDYGRSLDQKEAFKHLSHQFHGKGSGKGKTDKRLKKIEDEKRRESQSMLDVSQNVGMSSAAAQQLKKRREAGVRLA</sequence>
<feature type="compositionally biased region" description="Basic and acidic residues" evidence="6">
    <location>
        <begin position="48"/>
        <end position="69"/>
    </location>
</feature>
<feature type="compositionally biased region" description="Polar residues" evidence="6">
    <location>
        <begin position="632"/>
        <end position="648"/>
    </location>
</feature>
<proteinExistence type="inferred from homology"/>
<protein>
    <submittedName>
        <fullName evidence="7">SART-1 protein</fullName>
    </submittedName>
</protein>
<feature type="compositionally biased region" description="Basic residues" evidence="6">
    <location>
        <begin position="289"/>
        <end position="300"/>
    </location>
</feature>
<evidence type="ECO:0000313" key="7">
    <source>
        <dbReference type="EMBL" id="KAK1772951.1"/>
    </source>
</evidence>
<dbReference type="RefSeq" id="XP_060289164.1">
    <property type="nucleotide sequence ID" value="XM_060423881.1"/>
</dbReference>
<gene>
    <name evidence="7" type="ORF">QBC33DRAFT_35683</name>
</gene>
<keyword evidence="4" id="KW-0508">mRNA splicing</keyword>
<dbReference type="PANTHER" id="PTHR14152">
    <property type="entry name" value="SQUAMOUS CELL CARCINOMA ANTIGEN RECOGNISED BY CYTOTOXIC T LYMPHOCYTES"/>
    <property type="match status" value="1"/>
</dbReference>
<dbReference type="EMBL" id="MU838997">
    <property type="protein sequence ID" value="KAK1772951.1"/>
    <property type="molecule type" value="Genomic_DNA"/>
</dbReference>
<dbReference type="InterPro" id="IPR005011">
    <property type="entry name" value="SNU66/SART1"/>
</dbReference>
<dbReference type="GO" id="GO:0046540">
    <property type="term" value="C:U4/U6 x U5 tri-snRNP complex"/>
    <property type="evidence" value="ECO:0007669"/>
    <property type="project" value="InterPro"/>
</dbReference>
<dbReference type="AlphaFoldDB" id="A0AAJ0CAG4"/>
<dbReference type="GO" id="GO:0000481">
    <property type="term" value="P:maturation of 5S rRNA"/>
    <property type="evidence" value="ECO:0007669"/>
    <property type="project" value="TreeGrafter"/>
</dbReference>
<dbReference type="Pfam" id="PF03343">
    <property type="entry name" value="SART-1"/>
    <property type="match status" value="1"/>
</dbReference>
<evidence type="ECO:0000256" key="2">
    <source>
        <dbReference type="ARBA" id="ARBA00006076"/>
    </source>
</evidence>
<feature type="region of interest" description="Disordered" evidence="6">
    <location>
        <begin position="1"/>
        <end position="88"/>
    </location>
</feature>
<dbReference type="InterPro" id="IPR045347">
    <property type="entry name" value="HIND"/>
</dbReference>
<dbReference type="Pfam" id="PF19252">
    <property type="entry name" value="HIND"/>
    <property type="match status" value="1"/>
</dbReference>
<name>A0AAJ0CAG4_9PEZI</name>
<feature type="compositionally biased region" description="Basic and acidic residues" evidence="6">
    <location>
        <begin position="447"/>
        <end position="462"/>
    </location>
</feature>
<keyword evidence="5" id="KW-0539">Nucleus</keyword>
<dbReference type="GO" id="GO:0045292">
    <property type="term" value="P:mRNA cis splicing, via spliceosome"/>
    <property type="evidence" value="ECO:0007669"/>
    <property type="project" value="TreeGrafter"/>
</dbReference>
<evidence type="ECO:0000256" key="4">
    <source>
        <dbReference type="ARBA" id="ARBA00023187"/>
    </source>
</evidence>
<feature type="compositionally biased region" description="Basic and acidic residues" evidence="6">
    <location>
        <begin position="527"/>
        <end position="554"/>
    </location>
</feature>
<feature type="compositionally biased region" description="Basic and acidic residues" evidence="6">
    <location>
        <begin position="415"/>
        <end position="430"/>
    </location>
</feature>
<reference evidence="7" key="1">
    <citation type="submission" date="2023-06" db="EMBL/GenBank/DDBJ databases">
        <title>Genome-scale phylogeny and comparative genomics of the fungal order Sordariales.</title>
        <authorList>
            <consortium name="Lawrence Berkeley National Laboratory"/>
            <person name="Hensen N."/>
            <person name="Bonometti L."/>
            <person name="Westerberg I."/>
            <person name="Brannstrom I.O."/>
            <person name="Guillou S."/>
            <person name="Cros-Aarteil S."/>
            <person name="Calhoun S."/>
            <person name="Haridas S."/>
            <person name="Kuo A."/>
            <person name="Mondo S."/>
            <person name="Pangilinan J."/>
            <person name="Riley R."/>
            <person name="Labutti K."/>
            <person name="Andreopoulos B."/>
            <person name="Lipzen A."/>
            <person name="Chen C."/>
            <person name="Yanf M."/>
            <person name="Daum C."/>
            <person name="Ng V."/>
            <person name="Clum A."/>
            <person name="Steindorff A."/>
            <person name="Ohm R."/>
            <person name="Martin F."/>
            <person name="Silar P."/>
            <person name="Natvig D."/>
            <person name="Lalanne C."/>
            <person name="Gautier V."/>
            <person name="Ament-Velasquez S.L."/>
            <person name="Kruys A."/>
            <person name="Hutchinson M.I."/>
            <person name="Powell A.J."/>
            <person name="Barry K."/>
            <person name="Miller A.N."/>
            <person name="Grigoriev I.V."/>
            <person name="Debuchy R."/>
            <person name="Gladieux P."/>
            <person name="Thoren M.H."/>
            <person name="Johannesson H."/>
        </authorList>
    </citation>
    <scope>NUCLEOTIDE SEQUENCE</scope>
    <source>
        <strain evidence="7">8032-3</strain>
    </source>
</reference>
<dbReference type="GeneID" id="85307068"/>
<comment type="similarity">
    <text evidence="2">Belongs to the SNU66/SART1 family.</text>
</comment>
<evidence type="ECO:0000313" key="8">
    <source>
        <dbReference type="Proteomes" id="UP001244011"/>
    </source>
</evidence>